<dbReference type="PROSITE" id="PS51257">
    <property type="entry name" value="PROKAR_LIPOPROTEIN"/>
    <property type="match status" value="1"/>
</dbReference>
<dbReference type="AlphaFoldDB" id="A0A0A5GMZ4"/>
<feature type="signal peptide" evidence="2">
    <location>
        <begin position="1"/>
        <end position="22"/>
    </location>
</feature>
<sequence length="193" mass="22426">MVKRMIVVVGVSLLFGCVSEQAATRNEEQEKPAPEENHVNEEQQEGKEGTGGNEEDESDKWHDQILLRDFIVSITEDSHLEVHLEYQITDQLVSYINEQEKDYAFVIRYPERLQSKVEKQKSEPYEQPFPAEDDSLRSFETSFTDELYAENKEEVVSDLSGFDLIVEEDGEEVYIINDIFNYVGYSRQLLFNP</sequence>
<keyword evidence="2" id="KW-0732">Signal</keyword>
<reference evidence="3 4" key="1">
    <citation type="submission" date="2013-08" db="EMBL/GenBank/DDBJ databases">
        <authorList>
            <person name="Huang J."/>
            <person name="Wang G."/>
        </authorList>
    </citation>
    <scope>NUCLEOTIDE SEQUENCE [LARGE SCALE GENOMIC DNA]</scope>
    <source>
        <strain evidence="3 4">JSM 076056</strain>
    </source>
</reference>
<evidence type="ECO:0008006" key="5">
    <source>
        <dbReference type="Google" id="ProtNLM"/>
    </source>
</evidence>
<gene>
    <name evidence="3" type="ORF">N781_16705</name>
</gene>
<evidence type="ECO:0000313" key="3">
    <source>
        <dbReference type="EMBL" id="KGX92500.1"/>
    </source>
</evidence>
<organism evidence="3 4">
    <name type="scientific">Pontibacillus halophilus JSM 076056 = DSM 19796</name>
    <dbReference type="NCBI Taxonomy" id="1385510"/>
    <lineage>
        <taxon>Bacteria</taxon>
        <taxon>Bacillati</taxon>
        <taxon>Bacillota</taxon>
        <taxon>Bacilli</taxon>
        <taxon>Bacillales</taxon>
        <taxon>Bacillaceae</taxon>
        <taxon>Pontibacillus</taxon>
    </lineage>
</organism>
<dbReference type="STRING" id="1385510.GCA_000425205_02093"/>
<evidence type="ECO:0000313" key="4">
    <source>
        <dbReference type="Proteomes" id="UP000030528"/>
    </source>
</evidence>
<protein>
    <recommendedName>
        <fullName evidence="5">Lipoprotein</fullName>
    </recommendedName>
</protein>
<accession>A0A0A5GMZ4</accession>
<dbReference type="EMBL" id="AVPE01000006">
    <property type="protein sequence ID" value="KGX92500.1"/>
    <property type="molecule type" value="Genomic_DNA"/>
</dbReference>
<keyword evidence="4" id="KW-1185">Reference proteome</keyword>
<feature type="region of interest" description="Disordered" evidence="1">
    <location>
        <begin position="23"/>
        <end position="59"/>
    </location>
</feature>
<evidence type="ECO:0000256" key="1">
    <source>
        <dbReference type="SAM" id="MobiDB-lite"/>
    </source>
</evidence>
<dbReference type="OrthoDB" id="2973259at2"/>
<evidence type="ECO:0000256" key="2">
    <source>
        <dbReference type="SAM" id="SignalP"/>
    </source>
</evidence>
<feature type="chain" id="PRO_5002010782" description="Lipoprotein" evidence="2">
    <location>
        <begin position="23"/>
        <end position="193"/>
    </location>
</feature>
<comment type="caution">
    <text evidence="3">The sequence shown here is derived from an EMBL/GenBank/DDBJ whole genome shotgun (WGS) entry which is preliminary data.</text>
</comment>
<proteinExistence type="predicted"/>
<dbReference type="Proteomes" id="UP000030528">
    <property type="component" value="Unassembled WGS sequence"/>
</dbReference>
<feature type="compositionally biased region" description="Basic and acidic residues" evidence="1">
    <location>
        <begin position="25"/>
        <end position="48"/>
    </location>
</feature>
<name>A0A0A5GMZ4_9BACI</name>